<name>A0A512BRF8_9HYPH</name>
<protein>
    <submittedName>
        <fullName evidence="2">Uncharacterized protein</fullName>
    </submittedName>
</protein>
<feature type="chain" id="PRO_5021893450" evidence="1">
    <location>
        <begin position="21"/>
        <end position="100"/>
    </location>
</feature>
<feature type="signal peptide" evidence="1">
    <location>
        <begin position="1"/>
        <end position="20"/>
    </location>
</feature>
<proteinExistence type="predicted"/>
<evidence type="ECO:0000256" key="1">
    <source>
        <dbReference type="SAM" id="SignalP"/>
    </source>
</evidence>
<accession>A0A512BRF8</accession>
<dbReference type="EMBL" id="BJYU01000025">
    <property type="protein sequence ID" value="GEO14550.1"/>
    <property type="molecule type" value="Genomic_DNA"/>
</dbReference>
<dbReference type="AlphaFoldDB" id="A0A512BRF8"/>
<keyword evidence="3" id="KW-1185">Reference proteome</keyword>
<organism evidence="2 3">
    <name type="scientific">Microvirga aerophila</name>
    <dbReference type="NCBI Taxonomy" id="670291"/>
    <lineage>
        <taxon>Bacteria</taxon>
        <taxon>Pseudomonadati</taxon>
        <taxon>Pseudomonadota</taxon>
        <taxon>Alphaproteobacteria</taxon>
        <taxon>Hyphomicrobiales</taxon>
        <taxon>Methylobacteriaceae</taxon>
        <taxon>Microvirga</taxon>
    </lineage>
</organism>
<dbReference type="RefSeq" id="WP_114185571.1">
    <property type="nucleotide sequence ID" value="NZ_BJYU01000025.1"/>
</dbReference>
<gene>
    <name evidence="2" type="ORF">MAE02_22460</name>
</gene>
<evidence type="ECO:0000313" key="3">
    <source>
        <dbReference type="Proteomes" id="UP000321085"/>
    </source>
</evidence>
<keyword evidence="1" id="KW-0732">Signal</keyword>
<dbReference type="Proteomes" id="UP000321085">
    <property type="component" value="Unassembled WGS sequence"/>
</dbReference>
<evidence type="ECO:0000313" key="2">
    <source>
        <dbReference type="EMBL" id="GEO14550.1"/>
    </source>
</evidence>
<comment type="caution">
    <text evidence="2">The sequence shown here is derived from an EMBL/GenBank/DDBJ whole genome shotgun (WGS) entry which is preliminary data.</text>
</comment>
<sequence>MRSLAFAVALAATLPCPALAQTEPVSEPLRLTIRPSGYEKEQNEALARQERLLRRLEQSNHMVRSICTHCGDQWKHQIYAPFHPLAALGGAGGASDEAAD</sequence>
<reference evidence="2 3" key="1">
    <citation type="submission" date="2019-07" db="EMBL/GenBank/DDBJ databases">
        <title>Whole genome shotgun sequence of Microvirga aerophila NBRC 106136.</title>
        <authorList>
            <person name="Hosoyama A."/>
            <person name="Uohara A."/>
            <person name="Ohji S."/>
            <person name="Ichikawa N."/>
        </authorList>
    </citation>
    <scope>NUCLEOTIDE SEQUENCE [LARGE SCALE GENOMIC DNA]</scope>
    <source>
        <strain evidence="2 3">NBRC 106136</strain>
    </source>
</reference>